<gene>
    <name evidence="4" type="ORF">P280DRAFT_364465</name>
</gene>
<dbReference type="Proteomes" id="UP000799753">
    <property type="component" value="Unassembled WGS sequence"/>
</dbReference>
<feature type="domain" description="T-SNARE coiled-coil homology" evidence="3">
    <location>
        <begin position="161"/>
        <end position="221"/>
    </location>
</feature>
<dbReference type="SUPFAM" id="SSF58038">
    <property type="entry name" value="SNARE fusion complex"/>
    <property type="match status" value="2"/>
</dbReference>
<dbReference type="PROSITE" id="PS50192">
    <property type="entry name" value="T_SNARE"/>
    <property type="match status" value="1"/>
</dbReference>
<feature type="coiled-coil region" evidence="2">
    <location>
        <begin position="47"/>
        <end position="81"/>
    </location>
</feature>
<evidence type="ECO:0000256" key="2">
    <source>
        <dbReference type="SAM" id="Coils"/>
    </source>
</evidence>
<dbReference type="Gene3D" id="1.20.5.110">
    <property type="match status" value="2"/>
</dbReference>
<dbReference type="EMBL" id="MU006776">
    <property type="protein sequence ID" value="KAF2646221.1"/>
    <property type="molecule type" value="Genomic_DNA"/>
</dbReference>
<accession>A0A6A6SH10</accession>
<keyword evidence="5" id="KW-1185">Reference proteome</keyword>
<dbReference type="GO" id="GO:0006906">
    <property type="term" value="P:vesicle fusion"/>
    <property type="evidence" value="ECO:0007669"/>
    <property type="project" value="TreeGrafter"/>
</dbReference>
<dbReference type="GO" id="GO:0005484">
    <property type="term" value="F:SNAP receptor activity"/>
    <property type="evidence" value="ECO:0007669"/>
    <property type="project" value="TreeGrafter"/>
</dbReference>
<evidence type="ECO:0000313" key="4">
    <source>
        <dbReference type="EMBL" id="KAF2646221.1"/>
    </source>
</evidence>
<dbReference type="GO" id="GO:0005886">
    <property type="term" value="C:plasma membrane"/>
    <property type="evidence" value="ECO:0007669"/>
    <property type="project" value="TreeGrafter"/>
</dbReference>
<dbReference type="GO" id="GO:0031201">
    <property type="term" value="C:SNARE complex"/>
    <property type="evidence" value="ECO:0007669"/>
    <property type="project" value="TreeGrafter"/>
</dbReference>
<evidence type="ECO:0000313" key="5">
    <source>
        <dbReference type="Proteomes" id="UP000799753"/>
    </source>
</evidence>
<dbReference type="OrthoDB" id="18679at2759"/>
<dbReference type="PANTHER" id="PTHR19305">
    <property type="entry name" value="SYNAPTOSOMAL ASSOCIATED PROTEIN"/>
    <property type="match status" value="1"/>
</dbReference>
<evidence type="ECO:0000259" key="3">
    <source>
        <dbReference type="PROSITE" id="PS50192"/>
    </source>
</evidence>
<dbReference type="InterPro" id="IPR000727">
    <property type="entry name" value="T_SNARE_dom"/>
</dbReference>
<feature type="non-terminal residue" evidence="4">
    <location>
        <position position="221"/>
    </location>
</feature>
<reference evidence="4" key="1">
    <citation type="journal article" date="2020" name="Stud. Mycol.">
        <title>101 Dothideomycetes genomes: a test case for predicting lifestyles and emergence of pathogens.</title>
        <authorList>
            <person name="Haridas S."/>
            <person name="Albert R."/>
            <person name="Binder M."/>
            <person name="Bloem J."/>
            <person name="Labutti K."/>
            <person name="Salamov A."/>
            <person name="Andreopoulos B."/>
            <person name="Baker S."/>
            <person name="Barry K."/>
            <person name="Bills G."/>
            <person name="Bluhm B."/>
            <person name="Cannon C."/>
            <person name="Castanera R."/>
            <person name="Culley D."/>
            <person name="Daum C."/>
            <person name="Ezra D."/>
            <person name="Gonzalez J."/>
            <person name="Henrissat B."/>
            <person name="Kuo A."/>
            <person name="Liang C."/>
            <person name="Lipzen A."/>
            <person name="Lutzoni F."/>
            <person name="Magnuson J."/>
            <person name="Mondo S."/>
            <person name="Nolan M."/>
            <person name="Ohm R."/>
            <person name="Pangilinan J."/>
            <person name="Park H.-J."/>
            <person name="Ramirez L."/>
            <person name="Alfaro M."/>
            <person name="Sun H."/>
            <person name="Tritt A."/>
            <person name="Yoshinaga Y."/>
            <person name="Zwiers L.-H."/>
            <person name="Turgeon B."/>
            <person name="Goodwin S."/>
            <person name="Spatafora J."/>
            <person name="Crous P."/>
            <person name="Grigoriev I."/>
        </authorList>
    </citation>
    <scope>NUCLEOTIDE SEQUENCE</scope>
    <source>
        <strain evidence="4">CBS 473.64</strain>
    </source>
</reference>
<dbReference type="GO" id="GO:0006887">
    <property type="term" value="P:exocytosis"/>
    <property type="evidence" value="ECO:0007669"/>
    <property type="project" value="TreeGrafter"/>
</dbReference>
<dbReference type="PANTHER" id="PTHR19305:SF9">
    <property type="entry name" value="SYNAPTOSOMAL-ASSOCIATED PROTEIN 29"/>
    <property type="match status" value="1"/>
</dbReference>
<dbReference type="AlphaFoldDB" id="A0A6A6SH10"/>
<feature type="non-terminal residue" evidence="4">
    <location>
        <position position="1"/>
    </location>
</feature>
<evidence type="ECO:0000256" key="1">
    <source>
        <dbReference type="ARBA" id="ARBA00009480"/>
    </source>
</evidence>
<name>A0A6A6SH10_9PLEO</name>
<protein>
    <recommendedName>
        <fullName evidence="3">t-SNARE coiled-coil homology domain-containing protein</fullName>
    </recommendedName>
</protein>
<organism evidence="4 5">
    <name type="scientific">Massarina eburnea CBS 473.64</name>
    <dbReference type="NCBI Taxonomy" id="1395130"/>
    <lineage>
        <taxon>Eukaryota</taxon>
        <taxon>Fungi</taxon>
        <taxon>Dikarya</taxon>
        <taxon>Ascomycota</taxon>
        <taxon>Pezizomycotina</taxon>
        <taxon>Dothideomycetes</taxon>
        <taxon>Pleosporomycetidae</taxon>
        <taxon>Pleosporales</taxon>
        <taxon>Massarineae</taxon>
        <taxon>Massarinaceae</taxon>
        <taxon>Massarina</taxon>
    </lineage>
</organism>
<comment type="similarity">
    <text evidence="1">Belongs to the SNAP-25 family.</text>
</comment>
<sequence>VTDMRAEIRDIKQQDVKSTRNALRLTYEARDTGISTLSRLCTQNERLIATEKNLFEAEIQIRSTEERIRKLKKSRQMLHLRNPLISRHERGRYATYIANYKNTRTKHVQMSERDAERNRRWEEQLRKRVVVCTEVARAGEPGARNLVERTKYQFEPDSEDDAMEDEIEGNLCEMVKVVGGCKSVAEEVGKEVQEQNRRLNRIKEIGNRVDEGVVMNVHKMR</sequence>
<proteinExistence type="inferred from homology"/>
<dbReference type="GO" id="GO:0019905">
    <property type="term" value="F:syntaxin binding"/>
    <property type="evidence" value="ECO:0007669"/>
    <property type="project" value="TreeGrafter"/>
</dbReference>
<keyword evidence="2" id="KW-0175">Coiled coil</keyword>